<dbReference type="RefSeq" id="WP_079643057.1">
    <property type="nucleotide sequence ID" value="NZ_FUZF01000008.1"/>
</dbReference>
<dbReference type="OrthoDB" id="1014137at2"/>
<dbReference type="STRING" id="1513896.SAMN05660841_02123"/>
<keyword evidence="3" id="KW-1185">Reference proteome</keyword>
<feature type="domain" description="Outer membrane protein beta-barrel" evidence="1">
    <location>
        <begin position="32"/>
        <end position="230"/>
    </location>
</feature>
<evidence type="ECO:0000313" key="3">
    <source>
        <dbReference type="Proteomes" id="UP000190150"/>
    </source>
</evidence>
<protein>
    <submittedName>
        <fullName evidence="2">Outer membrane protein beta-barrel domain-containing protein</fullName>
    </submittedName>
</protein>
<gene>
    <name evidence="2" type="ORF">SAMN05660841_02123</name>
</gene>
<organism evidence="2 3">
    <name type="scientific">Sphingobacterium nematocida</name>
    <dbReference type="NCBI Taxonomy" id="1513896"/>
    <lineage>
        <taxon>Bacteria</taxon>
        <taxon>Pseudomonadati</taxon>
        <taxon>Bacteroidota</taxon>
        <taxon>Sphingobacteriia</taxon>
        <taxon>Sphingobacteriales</taxon>
        <taxon>Sphingobacteriaceae</taxon>
        <taxon>Sphingobacterium</taxon>
    </lineage>
</organism>
<evidence type="ECO:0000313" key="2">
    <source>
        <dbReference type="EMBL" id="SKB74375.1"/>
    </source>
</evidence>
<sequence>MKLKYYISAILLFVGSFYLKAKESEPIDSVFSKIGFTATLGTKIGGSTPVSLPAEIRKIRGYQPAYPFFVGVKAYYPINRTWGMSLGLTFEGKGMNTEATVKGYKTTFNASDDPSQNIKGYYTGDITTKVQNLYLSIPIQATYQLSERWNLQAGPYVAFAVKKKFFGEATNGYMRNIDPTGDKIDVDFAEYDFAKSVRSIDVGMSLGANYSFSKRCFVLGQFDYGFNNIMKTGFESISFGLHNIFMNVGIGYKLR</sequence>
<proteinExistence type="predicted"/>
<reference evidence="3" key="1">
    <citation type="submission" date="2017-02" db="EMBL/GenBank/DDBJ databases">
        <authorList>
            <person name="Varghese N."/>
            <person name="Submissions S."/>
        </authorList>
    </citation>
    <scope>NUCLEOTIDE SEQUENCE [LARGE SCALE GENOMIC DNA]</scope>
    <source>
        <strain evidence="3">DSM 24091</strain>
    </source>
</reference>
<evidence type="ECO:0000259" key="1">
    <source>
        <dbReference type="Pfam" id="PF13568"/>
    </source>
</evidence>
<dbReference type="InterPro" id="IPR025665">
    <property type="entry name" value="Beta-barrel_OMP_2"/>
</dbReference>
<accession>A0A1T5DRU2</accession>
<dbReference type="AlphaFoldDB" id="A0A1T5DRU2"/>
<dbReference type="Pfam" id="PF13568">
    <property type="entry name" value="OMP_b-brl_2"/>
    <property type="match status" value="1"/>
</dbReference>
<dbReference type="EMBL" id="FUZF01000008">
    <property type="protein sequence ID" value="SKB74375.1"/>
    <property type="molecule type" value="Genomic_DNA"/>
</dbReference>
<name>A0A1T5DRU2_9SPHI</name>
<dbReference type="Proteomes" id="UP000190150">
    <property type="component" value="Unassembled WGS sequence"/>
</dbReference>